<gene>
    <name evidence="1" type="ORF">EVAR_100403_1</name>
</gene>
<accession>A0A4C1ZUH2</accession>
<organism evidence="1 2">
    <name type="scientific">Eumeta variegata</name>
    <name type="common">Bagworm moth</name>
    <name type="synonym">Eumeta japonica</name>
    <dbReference type="NCBI Taxonomy" id="151549"/>
    <lineage>
        <taxon>Eukaryota</taxon>
        <taxon>Metazoa</taxon>
        <taxon>Ecdysozoa</taxon>
        <taxon>Arthropoda</taxon>
        <taxon>Hexapoda</taxon>
        <taxon>Insecta</taxon>
        <taxon>Pterygota</taxon>
        <taxon>Neoptera</taxon>
        <taxon>Endopterygota</taxon>
        <taxon>Lepidoptera</taxon>
        <taxon>Glossata</taxon>
        <taxon>Ditrysia</taxon>
        <taxon>Tineoidea</taxon>
        <taxon>Psychidae</taxon>
        <taxon>Oiketicinae</taxon>
        <taxon>Eumeta</taxon>
    </lineage>
</organism>
<comment type="caution">
    <text evidence="1">The sequence shown here is derived from an EMBL/GenBank/DDBJ whole genome shotgun (WGS) entry which is preliminary data.</text>
</comment>
<protein>
    <submittedName>
        <fullName evidence="1">Uncharacterized protein</fullName>
    </submittedName>
</protein>
<name>A0A4C1ZUH2_EUMVA</name>
<sequence length="152" mass="17345">MITIWNIGQTSTVLPVCGAALVSRPAAKAHSARQLRNRAESEFSLPPPSTHALRQRSVPNVSRKWRPLAIKYERIYYYITAFTFYVSSRRVRSRAAIAGRCKQCSINKKKRKNSQVRFVLEEFIYFFGTRKVSDSVGSAELRRLGVDFGDND</sequence>
<keyword evidence="2" id="KW-1185">Reference proteome</keyword>
<evidence type="ECO:0000313" key="2">
    <source>
        <dbReference type="Proteomes" id="UP000299102"/>
    </source>
</evidence>
<evidence type="ECO:0000313" key="1">
    <source>
        <dbReference type="EMBL" id="GBP91102.1"/>
    </source>
</evidence>
<dbReference type="Proteomes" id="UP000299102">
    <property type="component" value="Unassembled WGS sequence"/>
</dbReference>
<dbReference type="AlphaFoldDB" id="A0A4C1ZUH2"/>
<proteinExistence type="predicted"/>
<reference evidence="1 2" key="1">
    <citation type="journal article" date="2019" name="Commun. Biol.">
        <title>The bagworm genome reveals a unique fibroin gene that provides high tensile strength.</title>
        <authorList>
            <person name="Kono N."/>
            <person name="Nakamura H."/>
            <person name="Ohtoshi R."/>
            <person name="Tomita M."/>
            <person name="Numata K."/>
            <person name="Arakawa K."/>
        </authorList>
    </citation>
    <scope>NUCLEOTIDE SEQUENCE [LARGE SCALE GENOMIC DNA]</scope>
</reference>
<dbReference type="EMBL" id="BGZK01002142">
    <property type="protein sequence ID" value="GBP91102.1"/>
    <property type="molecule type" value="Genomic_DNA"/>
</dbReference>